<dbReference type="RefSeq" id="WP_153972904.1">
    <property type="nucleotide sequence ID" value="NZ_JACRWE010000013.1"/>
</dbReference>
<dbReference type="Proteomes" id="UP000609849">
    <property type="component" value="Unassembled WGS sequence"/>
</dbReference>
<organism evidence="2 3">
    <name type="scientific">Romboutsia faecis</name>
    <dbReference type="NCBI Taxonomy" id="2764597"/>
    <lineage>
        <taxon>Bacteria</taxon>
        <taxon>Bacillati</taxon>
        <taxon>Bacillota</taxon>
        <taxon>Clostridia</taxon>
        <taxon>Peptostreptococcales</taxon>
        <taxon>Peptostreptococcaceae</taxon>
        <taxon>Romboutsia</taxon>
    </lineage>
</organism>
<dbReference type="InterPro" id="IPR027455">
    <property type="entry name" value="Sper_AcTfrase_N"/>
</dbReference>
<reference evidence="2 3" key="1">
    <citation type="submission" date="2020-08" db="EMBL/GenBank/DDBJ databases">
        <authorList>
            <person name="Liu C."/>
            <person name="Sun Q."/>
        </authorList>
    </citation>
    <scope>NUCLEOTIDE SEQUENCE [LARGE SCALE GENOMIC DNA]</scope>
    <source>
        <strain evidence="2 3">NSJ-18</strain>
    </source>
</reference>
<dbReference type="SUPFAM" id="SSF55729">
    <property type="entry name" value="Acyl-CoA N-acyltransferases (Nat)"/>
    <property type="match status" value="1"/>
</dbReference>
<accession>A0ABR7JTP6</accession>
<evidence type="ECO:0000313" key="2">
    <source>
        <dbReference type="EMBL" id="MBC5998291.1"/>
    </source>
</evidence>
<dbReference type="InterPro" id="IPR016181">
    <property type="entry name" value="Acyl_CoA_acyltransferase"/>
</dbReference>
<dbReference type="Gene3D" id="1.10.287.900">
    <property type="entry name" value="The crystal structure of the spermine/spermidine acetyltransferase from enterococcus faecali"/>
    <property type="match status" value="1"/>
</dbReference>
<gene>
    <name evidence="2" type="ORF">H8923_16190</name>
</gene>
<dbReference type="PROSITE" id="PS51186">
    <property type="entry name" value="GNAT"/>
    <property type="match status" value="1"/>
</dbReference>
<dbReference type="Gene3D" id="3.40.630.30">
    <property type="match status" value="1"/>
</dbReference>
<dbReference type="InterPro" id="IPR000182">
    <property type="entry name" value="GNAT_dom"/>
</dbReference>
<dbReference type="PANTHER" id="PTHR43617">
    <property type="entry name" value="L-AMINO ACID N-ACETYLTRANSFERASE"/>
    <property type="match status" value="1"/>
</dbReference>
<keyword evidence="3" id="KW-1185">Reference proteome</keyword>
<protein>
    <submittedName>
        <fullName evidence="2">GNAT family N-acetyltransferase</fullName>
    </submittedName>
</protein>
<name>A0ABR7JTP6_9FIRM</name>
<sequence length="155" mass="18061">MNLEFKKINKNNYDEVLKLHVSKEQIGYIESIEDCLEEAKQCSLWRPISIYDGEIPVGFAMYGLFLNEGECGRVWLDRIMIGDKYQGKGYGKACMKLLIKRLYKEYAHKTIYLSVYDDNVSAIQLYKKIGFQFNGEVDTNGEKVMEIDLNNIEYL</sequence>
<dbReference type="InterPro" id="IPR050276">
    <property type="entry name" value="MshD_Acetyltransferase"/>
</dbReference>
<feature type="domain" description="N-acetyltransferase" evidence="1">
    <location>
        <begin position="3"/>
        <end position="150"/>
    </location>
</feature>
<dbReference type="Pfam" id="PF00583">
    <property type="entry name" value="Acetyltransf_1"/>
    <property type="match status" value="1"/>
</dbReference>
<evidence type="ECO:0000259" key="1">
    <source>
        <dbReference type="PROSITE" id="PS51186"/>
    </source>
</evidence>
<evidence type="ECO:0000313" key="3">
    <source>
        <dbReference type="Proteomes" id="UP000609849"/>
    </source>
</evidence>
<dbReference type="CDD" id="cd04301">
    <property type="entry name" value="NAT_SF"/>
    <property type="match status" value="1"/>
</dbReference>
<proteinExistence type="predicted"/>
<comment type="caution">
    <text evidence="2">The sequence shown here is derived from an EMBL/GenBank/DDBJ whole genome shotgun (WGS) entry which is preliminary data.</text>
</comment>
<dbReference type="EMBL" id="JACRWE010000013">
    <property type="protein sequence ID" value="MBC5998291.1"/>
    <property type="molecule type" value="Genomic_DNA"/>
</dbReference>